<sequence>MKGFIFAILAIFLLNGCGDDKGKFIIQNTSSKGFEETTLALKKALENQTFTVVEIVEHKKTADENDISIQPQKIITFTEPKVASTLIACNPTMGMEVPFKIIVWQSYEGKVSVEYINPEYWSLTHNIKDKKCLNIVNQTTVAIKKAVDSSLKK</sequence>
<evidence type="ECO:0000313" key="2">
    <source>
        <dbReference type="EMBL" id="CUV65629.1"/>
    </source>
</evidence>
<gene>
    <name evidence="2" type="ORF">BN3087_400005</name>
</gene>
<dbReference type="Gene3D" id="3.30.310.70">
    <property type="entry name" value="TT1751-like domain"/>
    <property type="match status" value="1"/>
</dbReference>
<dbReference type="SUPFAM" id="SSF103247">
    <property type="entry name" value="TT1751-like"/>
    <property type="match status" value="1"/>
</dbReference>
<dbReference type="AlphaFoldDB" id="A0A0S4XN16"/>
<protein>
    <recommendedName>
        <fullName evidence="1">DUF302 domain-containing protein</fullName>
    </recommendedName>
</protein>
<reference evidence="2" key="1">
    <citation type="submission" date="2015-11" db="EMBL/GenBank/DDBJ databases">
        <authorList>
            <person name="Zhang Y."/>
            <person name="Guo Z."/>
        </authorList>
    </citation>
    <scope>NUCLEOTIDE SEQUENCE</scope>
    <source>
        <strain evidence="2">BN30871</strain>
    </source>
</reference>
<accession>A0A0S4XN16</accession>
<feature type="domain" description="DUF302" evidence="1">
    <location>
        <begin position="57"/>
        <end position="118"/>
    </location>
</feature>
<organism evidence="2">
    <name type="scientific">Sulfurovum sp. enrichment culture clone C5</name>
    <dbReference type="NCBI Taxonomy" id="497650"/>
    <lineage>
        <taxon>Bacteria</taxon>
        <taxon>Pseudomonadati</taxon>
        <taxon>Campylobacterota</taxon>
        <taxon>Epsilonproteobacteria</taxon>
        <taxon>Campylobacterales</taxon>
        <taxon>Sulfurovaceae</taxon>
        <taxon>Sulfurovum</taxon>
        <taxon>environmental samples</taxon>
    </lineage>
</organism>
<dbReference type="PANTHER" id="PTHR38342">
    <property type="entry name" value="SLR5037 PROTEIN"/>
    <property type="match status" value="1"/>
</dbReference>
<name>A0A0S4XN16_9BACT</name>
<dbReference type="InterPro" id="IPR035923">
    <property type="entry name" value="TT1751-like_sf"/>
</dbReference>
<dbReference type="CDD" id="cd14797">
    <property type="entry name" value="DUF302"/>
    <property type="match status" value="1"/>
</dbReference>
<dbReference type="EMBL" id="FAXN01000041">
    <property type="protein sequence ID" value="CUV65629.1"/>
    <property type="molecule type" value="Genomic_DNA"/>
</dbReference>
<proteinExistence type="predicted"/>
<dbReference type="Pfam" id="PF03625">
    <property type="entry name" value="DUF302"/>
    <property type="match status" value="1"/>
</dbReference>
<dbReference type="InterPro" id="IPR005180">
    <property type="entry name" value="DUF302"/>
</dbReference>
<dbReference type="PANTHER" id="PTHR38342:SF2">
    <property type="entry name" value="INNER MEMBRANE OR EXPORTED"/>
    <property type="match status" value="1"/>
</dbReference>
<evidence type="ECO:0000259" key="1">
    <source>
        <dbReference type="Pfam" id="PF03625"/>
    </source>
</evidence>